<dbReference type="InterPro" id="IPR036388">
    <property type="entry name" value="WH-like_DNA-bd_sf"/>
</dbReference>
<comment type="caution">
    <text evidence="3">The sequence shown here is derived from an EMBL/GenBank/DDBJ whole genome shotgun (WGS) entry which is preliminary data.</text>
</comment>
<dbReference type="InterPro" id="IPR048711">
    <property type="entry name" value="WHD_Rv2258c"/>
</dbReference>
<feature type="domain" description="Methyltransferase" evidence="1">
    <location>
        <begin position="182"/>
        <end position="277"/>
    </location>
</feature>
<dbReference type="SUPFAM" id="SSF46785">
    <property type="entry name" value="Winged helix' DNA-binding domain"/>
    <property type="match status" value="1"/>
</dbReference>
<dbReference type="InterPro" id="IPR029063">
    <property type="entry name" value="SAM-dependent_MTases_sf"/>
</dbReference>
<accession>A0ABN2QKK4</accession>
<proteinExistence type="predicted"/>
<dbReference type="InterPro" id="IPR041698">
    <property type="entry name" value="Methyltransf_25"/>
</dbReference>
<name>A0ABN2QKK4_9PSEU</name>
<dbReference type="SUPFAM" id="SSF53335">
    <property type="entry name" value="S-adenosyl-L-methionine-dependent methyltransferases"/>
    <property type="match status" value="1"/>
</dbReference>
<dbReference type="Pfam" id="PF21320">
    <property type="entry name" value="WHD_Rv2258c"/>
    <property type="match status" value="1"/>
</dbReference>
<dbReference type="Proteomes" id="UP001501116">
    <property type="component" value="Unassembled WGS sequence"/>
</dbReference>
<sequence length="360" mass="38183">MTTQANDGKVLAMRMWRSMLATQELITCYLGVRLGCYEALATGPATAGELAERVGVAPRYAVEWLEQQAVIGILEVADATLPADERRYSLPAAHAEVLTVSDSPQSMAALALLPFGGVAAALPSLLEAFRTGGGVPDSVYGEDWRAGHGSANRAMFLHELPGWIEAFAPDVHAALSEPGATVADVACGSGWASIALATAYPELRVDGFDLDAEVLADAERETGARGLGERVRFFAMDAAKAEAAGDYDLVCLFDALHEISHPVRVLRTCRELRAEGGTVLVLDAKVAPEFTAPADEVERFQYGTSLLHCLPACLAEPGATGTGTVMRPGAVRRFAAEAGYAATVLLPVADRFHRLYRLVG</sequence>
<dbReference type="InterPro" id="IPR053173">
    <property type="entry name" value="SAM-binding_MTase"/>
</dbReference>
<reference evidence="3 4" key="1">
    <citation type="journal article" date="2019" name="Int. J. Syst. Evol. Microbiol.">
        <title>The Global Catalogue of Microorganisms (GCM) 10K type strain sequencing project: providing services to taxonomists for standard genome sequencing and annotation.</title>
        <authorList>
            <consortium name="The Broad Institute Genomics Platform"/>
            <consortium name="The Broad Institute Genome Sequencing Center for Infectious Disease"/>
            <person name="Wu L."/>
            <person name="Ma J."/>
        </authorList>
    </citation>
    <scope>NUCLEOTIDE SEQUENCE [LARGE SCALE GENOMIC DNA]</scope>
    <source>
        <strain evidence="3 4">JCM 14545</strain>
    </source>
</reference>
<dbReference type="InterPro" id="IPR036390">
    <property type="entry name" value="WH_DNA-bd_sf"/>
</dbReference>
<dbReference type="PANTHER" id="PTHR45128">
    <property type="entry name" value="METHYLTRANSFERASE TYPE 11"/>
    <property type="match status" value="1"/>
</dbReference>
<gene>
    <name evidence="3" type="ORF">GCM10009754_24440</name>
</gene>
<dbReference type="EMBL" id="BAAANN010000008">
    <property type="protein sequence ID" value="GAA1954173.1"/>
    <property type="molecule type" value="Genomic_DNA"/>
</dbReference>
<keyword evidence="4" id="KW-1185">Reference proteome</keyword>
<evidence type="ECO:0000259" key="2">
    <source>
        <dbReference type="Pfam" id="PF21320"/>
    </source>
</evidence>
<dbReference type="GO" id="GO:0032259">
    <property type="term" value="P:methylation"/>
    <property type="evidence" value="ECO:0007669"/>
    <property type="project" value="UniProtKB-KW"/>
</dbReference>
<dbReference type="PANTHER" id="PTHR45128:SF1">
    <property type="entry name" value="S-ADENOSYLMETHIONINE-DEPENDENT METHYLTRANSFERASE RV2258C"/>
    <property type="match status" value="1"/>
</dbReference>
<dbReference type="Gene3D" id="1.10.10.10">
    <property type="entry name" value="Winged helix-like DNA-binding domain superfamily/Winged helix DNA-binding domain"/>
    <property type="match status" value="1"/>
</dbReference>
<keyword evidence="3" id="KW-0489">Methyltransferase</keyword>
<evidence type="ECO:0000259" key="1">
    <source>
        <dbReference type="Pfam" id="PF13649"/>
    </source>
</evidence>
<dbReference type="CDD" id="cd02440">
    <property type="entry name" value="AdoMet_MTases"/>
    <property type="match status" value="1"/>
</dbReference>
<dbReference type="RefSeq" id="WP_344416890.1">
    <property type="nucleotide sequence ID" value="NZ_BAAANN010000008.1"/>
</dbReference>
<dbReference type="Pfam" id="PF13649">
    <property type="entry name" value="Methyltransf_25"/>
    <property type="match status" value="1"/>
</dbReference>
<evidence type="ECO:0000313" key="4">
    <source>
        <dbReference type="Proteomes" id="UP001501116"/>
    </source>
</evidence>
<keyword evidence="3" id="KW-0808">Transferase</keyword>
<protein>
    <submittedName>
        <fullName evidence="3">Class I SAM-dependent methyltransferase</fullName>
    </submittedName>
</protein>
<evidence type="ECO:0000313" key="3">
    <source>
        <dbReference type="EMBL" id="GAA1954173.1"/>
    </source>
</evidence>
<dbReference type="Gene3D" id="3.40.50.150">
    <property type="entry name" value="Vaccinia Virus protein VP39"/>
    <property type="match status" value="1"/>
</dbReference>
<organism evidence="3 4">
    <name type="scientific">Amycolatopsis minnesotensis</name>
    <dbReference type="NCBI Taxonomy" id="337894"/>
    <lineage>
        <taxon>Bacteria</taxon>
        <taxon>Bacillati</taxon>
        <taxon>Actinomycetota</taxon>
        <taxon>Actinomycetes</taxon>
        <taxon>Pseudonocardiales</taxon>
        <taxon>Pseudonocardiaceae</taxon>
        <taxon>Amycolatopsis</taxon>
    </lineage>
</organism>
<feature type="domain" description="S-adenosylmethionine-dependent methyltransferase Rv2258c-like winged HTH" evidence="2">
    <location>
        <begin position="30"/>
        <end position="99"/>
    </location>
</feature>
<dbReference type="GO" id="GO:0008168">
    <property type="term" value="F:methyltransferase activity"/>
    <property type="evidence" value="ECO:0007669"/>
    <property type="project" value="UniProtKB-KW"/>
</dbReference>